<sequence>MATEAKASATAAAASVSRFELDPDKDVSYINLTILDASKTVAAGVKDKLRESNQKMRYFPVIKRIMAKERVQDKIASKVGQKVTPTMIAKGLSEKMPNLLAHMMHQKAGMKVAARTVFVEDAYVVIEFQVKYINSQTLLAKAREGPPDLDADEDLVPPEVMEQWVKEQEEEEGEQQLPPDDSTTATIISNDAEKQSWKIKIVNLLEYIITRLLPDRHLQRLEHETLPAVVQTKITEQMGAILEYKLGRKQLEAEIAVLSSATQARYFYSNLRTVRERNSKKSK</sequence>
<gene>
    <name evidence="1" type="ORF">THAOC_04342</name>
</gene>
<organism evidence="1 2">
    <name type="scientific">Thalassiosira oceanica</name>
    <name type="common">Marine diatom</name>
    <dbReference type="NCBI Taxonomy" id="159749"/>
    <lineage>
        <taxon>Eukaryota</taxon>
        <taxon>Sar</taxon>
        <taxon>Stramenopiles</taxon>
        <taxon>Ochrophyta</taxon>
        <taxon>Bacillariophyta</taxon>
        <taxon>Coscinodiscophyceae</taxon>
        <taxon>Thalassiosirophycidae</taxon>
        <taxon>Thalassiosirales</taxon>
        <taxon>Thalassiosiraceae</taxon>
        <taxon>Thalassiosira</taxon>
    </lineage>
</organism>
<keyword evidence="2" id="KW-1185">Reference proteome</keyword>
<dbReference type="AlphaFoldDB" id="K0T5F6"/>
<protein>
    <submittedName>
        <fullName evidence="1">Uncharacterized protein</fullName>
    </submittedName>
</protein>
<dbReference type="Proteomes" id="UP000266841">
    <property type="component" value="Unassembled WGS sequence"/>
</dbReference>
<dbReference type="eggNOG" id="ENOG502T24Q">
    <property type="taxonomic scope" value="Eukaryota"/>
</dbReference>
<reference evidence="1 2" key="1">
    <citation type="journal article" date="2012" name="Genome Biol.">
        <title>Genome and low-iron response of an oceanic diatom adapted to chronic iron limitation.</title>
        <authorList>
            <person name="Lommer M."/>
            <person name="Specht M."/>
            <person name="Roy A.S."/>
            <person name="Kraemer L."/>
            <person name="Andreson R."/>
            <person name="Gutowska M.A."/>
            <person name="Wolf J."/>
            <person name="Bergner S.V."/>
            <person name="Schilhabel M.B."/>
            <person name="Klostermeier U.C."/>
            <person name="Beiko R.G."/>
            <person name="Rosenstiel P."/>
            <person name="Hippler M."/>
            <person name="Laroche J."/>
        </authorList>
    </citation>
    <scope>NUCLEOTIDE SEQUENCE [LARGE SCALE GENOMIC DNA]</scope>
    <source>
        <strain evidence="1 2">CCMP1005</strain>
    </source>
</reference>
<accession>K0T5F6</accession>
<proteinExistence type="predicted"/>
<evidence type="ECO:0000313" key="1">
    <source>
        <dbReference type="EMBL" id="EJK74008.1"/>
    </source>
</evidence>
<dbReference type="OMA" id="KRIMAKE"/>
<comment type="caution">
    <text evidence="1">The sequence shown here is derived from an EMBL/GenBank/DDBJ whole genome shotgun (WGS) entry which is preliminary data.</text>
</comment>
<dbReference type="OrthoDB" id="10634255at2759"/>
<evidence type="ECO:0000313" key="2">
    <source>
        <dbReference type="Proteomes" id="UP000266841"/>
    </source>
</evidence>
<name>K0T5F6_THAOC</name>
<dbReference type="EMBL" id="AGNL01004029">
    <property type="protein sequence ID" value="EJK74008.1"/>
    <property type="molecule type" value="Genomic_DNA"/>
</dbReference>